<dbReference type="AlphaFoldDB" id="A0A415BPC3"/>
<keyword evidence="5" id="KW-1133">Transmembrane helix</keyword>
<reference evidence="7 8" key="1">
    <citation type="submission" date="2018-08" db="EMBL/GenBank/DDBJ databases">
        <title>A genome reference for cultivated species of the human gut microbiota.</title>
        <authorList>
            <person name="Zou Y."/>
            <person name="Xue W."/>
            <person name="Luo G."/>
        </authorList>
    </citation>
    <scope>NUCLEOTIDE SEQUENCE [LARGE SCALE GENOMIC DNA]</scope>
    <source>
        <strain evidence="7 8">AM13-21</strain>
    </source>
</reference>
<evidence type="ECO:0000313" key="7">
    <source>
        <dbReference type="EMBL" id="RHI88503.1"/>
    </source>
</evidence>
<keyword evidence="5" id="KW-0812">Transmembrane</keyword>
<dbReference type="InterPro" id="IPR036291">
    <property type="entry name" value="NAD(P)-bd_dom_sf"/>
</dbReference>
<dbReference type="RefSeq" id="WP_118291472.1">
    <property type="nucleotide sequence ID" value="NZ_QRLF01000026.1"/>
</dbReference>
<dbReference type="GO" id="GO:0005737">
    <property type="term" value="C:cytoplasm"/>
    <property type="evidence" value="ECO:0007669"/>
    <property type="project" value="TreeGrafter"/>
</dbReference>
<feature type="transmembrane region" description="Helical" evidence="5">
    <location>
        <begin position="24"/>
        <end position="43"/>
    </location>
</feature>
<evidence type="ECO:0000313" key="8">
    <source>
        <dbReference type="Proteomes" id="UP000285777"/>
    </source>
</evidence>
<dbReference type="Gene3D" id="3.40.50.720">
    <property type="entry name" value="NAD(P)-binding Rossmann-like Domain"/>
    <property type="match status" value="1"/>
</dbReference>
<dbReference type="PANTHER" id="PTHR43078">
    <property type="entry name" value="UDP-GLUCURONIC ACID DECARBOXYLASE-RELATED"/>
    <property type="match status" value="1"/>
</dbReference>
<dbReference type="EMBL" id="QRLF01000026">
    <property type="protein sequence ID" value="RHI88503.1"/>
    <property type="molecule type" value="Genomic_DNA"/>
</dbReference>
<evidence type="ECO:0000256" key="3">
    <source>
        <dbReference type="ARBA" id="ARBA00023027"/>
    </source>
</evidence>
<evidence type="ECO:0000256" key="1">
    <source>
        <dbReference type="ARBA" id="ARBA00001911"/>
    </source>
</evidence>
<dbReference type="InterPro" id="IPR044516">
    <property type="entry name" value="UXS-like"/>
</dbReference>
<keyword evidence="5" id="KW-0472">Membrane</keyword>
<evidence type="ECO:0000259" key="6">
    <source>
        <dbReference type="Pfam" id="PF01370"/>
    </source>
</evidence>
<keyword evidence="3" id="KW-0520">NAD</keyword>
<gene>
    <name evidence="7" type="ORF">DW150_15250</name>
</gene>
<dbReference type="GO" id="GO:0070403">
    <property type="term" value="F:NAD+ binding"/>
    <property type="evidence" value="ECO:0007669"/>
    <property type="project" value="InterPro"/>
</dbReference>
<dbReference type="Proteomes" id="UP000285777">
    <property type="component" value="Unassembled WGS sequence"/>
</dbReference>
<dbReference type="InterPro" id="IPR001509">
    <property type="entry name" value="Epimerase_deHydtase"/>
</dbReference>
<feature type="domain" description="NAD-dependent epimerase/dehydratase" evidence="6">
    <location>
        <begin position="24"/>
        <end position="265"/>
    </location>
</feature>
<evidence type="ECO:0000256" key="2">
    <source>
        <dbReference type="ARBA" id="ARBA00022793"/>
    </source>
</evidence>
<accession>A0A415BPC3</accession>
<keyword evidence="2" id="KW-0210">Decarboxylase</keyword>
<proteinExistence type="predicted"/>
<evidence type="ECO:0000256" key="4">
    <source>
        <dbReference type="ARBA" id="ARBA00023239"/>
    </source>
</evidence>
<evidence type="ECO:0000256" key="5">
    <source>
        <dbReference type="SAM" id="Phobius"/>
    </source>
</evidence>
<keyword evidence="4" id="KW-0456">Lyase</keyword>
<comment type="caution">
    <text evidence="7">The sequence shown here is derived from an EMBL/GenBank/DDBJ whole genome shotgun (WGS) entry which is preliminary data.</text>
</comment>
<organism evidence="7 8">
    <name type="scientific">Phocaeicola vulgatus</name>
    <name type="common">Bacteroides vulgatus</name>
    <dbReference type="NCBI Taxonomy" id="821"/>
    <lineage>
        <taxon>Bacteria</taxon>
        <taxon>Pseudomonadati</taxon>
        <taxon>Bacteroidota</taxon>
        <taxon>Bacteroidia</taxon>
        <taxon>Bacteroidales</taxon>
        <taxon>Bacteroidaceae</taxon>
        <taxon>Phocaeicola</taxon>
    </lineage>
</organism>
<dbReference type="GO" id="GO:0048040">
    <property type="term" value="F:UDP-glucuronate decarboxylase activity"/>
    <property type="evidence" value="ECO:0007669"/>
    <property type="project" value="TreeGrafter"/>
</dbReference>
<protein>
    <submittedName>
        <fullName evidence="7">NAD-dependent epimerase/dehydratase family protein</fullName>
    </submittedName>
</protein>
<dbReference type="PANTHER" id="PTHR43078:SF7">
    <property type="entry name" value="UDP-GLUCURONATE DECARBOXYLASE"/>
    <property type="match status" value="1"/>
</dbReference>
<comment type="cofactor">
    <cofactor evidence="1">
        <name>NAD(+)</name>
        <dbReference type="ChEBI" id="CHEBI:57540"/>
    </cofactor>
</comment>
<sequence length="339" mass="37895">MNCYKSDLIKTCLPDMSVLSGSNILITGGTGLVGACLVELLLLNADEYNFQVYVGCRNQENGKKRFSEYIYTSRLHFFILDVIYPVRSKLRFDYIIHAASNASPSFFTTDPVGTIKSNILGVCNLIDYGKNHGLKRFVYVSSGEIYGEGCKDKWTESDSGYVDPMSIRACYPSSKRAAETLCVAYAFQYGIETVVARLCHTFGPYFTEHDNRVYAQFIRNVLSNESIVLKSRGEQYRSWLYVVDAAVAILYIMLCGENMQAYNVADATNNITIRELAEIISSVSGKELVLDLSAKNMVCDTSIMKATFDTCKLEALGWKAIYDVETGIRHTLNSLSSRS</sequence>
<dbReference type="SUPFAM" id="SSF51735">
    <property type="entry name" value="NAD(P)-binding Rossmann-fold domains"/>
    <property type="match status" value="1"/>
</dbReference>
<dbReference type="Pfam" id="PF01370">
    <property type="entry name" value="Epimerase"/>
    <property type="match status" value="1"/>
</dbReference>
<dbReference type="GO" id="GO:0042732">
    <property type="term" value="P:D-xylose metabolic process"/>
    <property type="evidence" value="ECO:0007669"/>
    <property type="project" value="InterPro"/>
</dbReference>
<name>A0A415BPC3_PHOVU</name>